<evidence type="ECO:0000313" key="4">
    <source>
        <dbReference type="Proteomes" id="UP000193560"/>
    </source>
</evidence>
<sequence length="226" mass="26053">MNFINKIQQQQQHPNTINDNHPISNSTSSTSSDETIDNVDNVDDNDEKTTILPAESFKPLPSILIDFFALTICDFLPMKRIELRTAPELMYFIQKITYHARISCHIAVVALIYIDRCKAALPKNARGDQDTAHRILIASLLAASKFLHGTRWGSSQQLEGSHDMADENKPCWLTNQKMSRFCGNMYTLHQINELERSFLKLIQYKCWVDDDQVQDYLVQHRQELLL</sequence>
<feature type="domain" description="Cyclin N-terminal" evidence="2">
    <location>
        <begin position="82"/>
        <end position="205"/>
    </location>
</feature>
<dbReference type="InterPro" id="IPR036915">
    <property type="entry name" value="Cyclin-like_sf"/>
</dbReference>
<dbReference type="GO" id="GO:0000307">
    <property type="term" value="C:cyclin-dependent protein kinase holoenzyme complex"/>
    <property type="evidence" value="ECO:0007669"/>
    <property type="project" value="TreeGrafter"/>
</dbReference>
<protein>
    <recommendedName>
        <fullName evidence="2">Cyclin N-terminal domain-containing protein</fullName>
    </recommendedName>
</protein>
<dbReference type="STRING" id="90262.A0A1X2ILK4"/>
<dbReference type="CDD" id="cd20557">
    <property type="entry name" value="CYCLIN_ScPCL1-like"/>
    <property type="match status" value="1"/>
</dbReference>
<dbReference type="EMBL" id="MCGE01000008">
    <property type="protein sequence ID" value="ORZ18666.1"/>
    <property type="molecule type" value="Genomic_DNA"/>
</dbReference>
<feature type="compositionally biased region" description="Polar residues" evidence="1">
    <location>
        <begin position="1"/>
        <end position="23"/>
    </location>
</feature>
<dbReference type="GO" id="GO:0005634">
    <property type="term" value="C:nucleus"/>
    <property type="evidence" value="ECO:0007669"/>
    <property type="project" value="TreeGrafter"/>
</dbReference>
<dbReference type="PANTHER" id="PTHR15615">
    <property type="match status" value="1"/>
</dbReference>
<organism evidence="3 4">
    <name type="scientific">Absidia repens</name>
    <dbReference type="NCBI Taxonomy" id="90262"/>
    <lineage>
        <taxon>Eukaryota</taxon>
        <taxon>Fungi</taxon>
        <taxon>Fungi incertae sedis</taxon>
        <taxon>Mucoromycota</taxon>
        <taxon>Mucoromycotina</taxon>
        <taxon>Mucoromycetes</taxon>
        <taxon>Mucorales</taxon>
        <taxon>Cunninghamellaceae</taxon>
        <taxon>Absidia</taxon>
    </lineage>
</organism>
<dbReference type="Pfam" id="PF00134">
    <property type="entry name" value="Cyclin_N"/>
    <property type="match status" value="1"/>
</dbReference>
<dbReference type="GO" id="GO:0019901">
    <property type="term" value="F:protein kinase binding"/>
    <property type="evidence" value="ECO:0007669"/>
    <property type="project" value="InterPro"/>
</dbReference>
<feature type="compositionally biased region" description="Acidic residues" evidence="1">
    <location>
        <begin position="34"/>
        <end position="46"/>
    </location>
</feature>
<accession>A0A1X2ILK4</accession>
<reference evidence="3 4" key="1">
    <citation type="submission" date="2016-07" db="EMBL/GenBank/DDBJ databases">
        <title>Pervasive Adenine N6-methylation of Active Genes in Fungi.</title>
        <authorList>
            <consortium name="DOE Joint Genome Institute"/>
            <person name="Mondo S.J."/>
            <person name="Dannebaum R.O."/>
            <person name="Kuo R.C."/>
            <person name="Labutti K."/>
            <person name="Haridas S."/>
            <person name="Kuo A."/>
            <person name="Salamov A."/>
            <person name="Ahrendt S.R."/>
            <person name="Lipzen A."/>
            <person name="Sullivan W."/>
            <person name="Andreopoulos W.B."/>
            <person name="Clum A."/>
            <person name="Lindquist E."/>
            <person name="Daum C."/>
            <person name="Ramamoorthy G.K."/>
            <person name="Gryganskyi A."/>
            <person name="Culley D."/>
            <person name="Magnuson J.K."/>
            <person name="James T.Y."/>
            <person name="O'Malley M.A."/>
            <person name="Stajich J.E."/>
            <person name="Spatafora J.W."/>
            <person name="Visel A."/>
            <person name="Grigoriev I.V."/>
        </authorList>
    </citation>
    <scope>NUCLEOTIDE SEQUENCE [LARGE SCALE GENOMIC DNA]</scope>
    <source>
        <strain evidence="3 4">NRRL 1336</strain>
    </source>
</reference>
<dbReference type="AlphaFoldDB" id="A0A1X2ILK4"/>
<dbReference type="GO" id="GO:0016538">
    <property type="term" value="F:cyclin-dependent protein serine/threonine kinase regulator activity"/>
    <property type="evidence" value="ECO:0007669"/>
    <property type="project" value="TreeGrafter"/>
</dbReference>
<feature type="region of interest" description="Disordered" evidence="1">
    <location>
        <begin position="1"/>
        <end position="46"/>
    </location>
</feature>
<evidence type="ECO:0000256" key="1">
    <source>
        <dbReference type="SAM" id="MobiDB-lite"/>
    </source>
</evidence>
<comment type="caution">
    <text evidence="3">The sequence shown here is derived from an EMBL/GenBank/DDBJ whole genome shotgun (WGS) entry which is preliminary data.</text>
</comment>
<dbReference type="Proteomes" id="UP000193560">
    <property type="component" value="Unassembled WGS sequence"/>
</dbReference>
<evidence type="ECO:0000259" key="2">
    <source>
        <dbReference type="Pfam" id="PF00134"/>
    </source>
</evidence>
<keyword evidence="4" id="KW-1185">Reference proteome</keyword>
<dbReference type="InterPro" id="IPR006671">
    <property type="entry name" value="Cyclin_N"/>
</dbReference>
<dbReference type="SUPFAM" id="SSF47954">
    <property type="entry name" value="Cyclin-like"/>
    <property type="match status" value="1"/>
</dbReference>
<evidence type="ECO:0000313" key="3">
    <source>
        <dbReference type="EMBL" id="ORZ18666.1"/>
    </source>
</evidence>
<proteinExistence type="predicted"/>
<name>A0A1X2ILK4_9FUNG</name>
<dbReference type="OrthoDB" id="10250320at2759"/>
<dbReference type="PANTHER" id="PTHR15615:SF108">
    <property type="entry name" value="PROTEIN CNPPD1"/>
    <property type="match status" value="1"/>
</dbReference>
<gene>
    <name evidence="3" type="ORF">BCR42DRAFT_324625</name>
</gene>
<dbReference type="Gene3D" id="1.10.472.10">
    <property type="entry name" value="Cyclin-like"/>
    <property type="match status" value="1"/>
</dbReference>
<dbReference type="InterPro" id="IPR013922">
    <property type="entry name" value="Cyclin_PHO80-like"/>
</dbReference>